<protein>
    <submittedName>
        <fullName evidence="1">Uncharacterized protein</fullName>
    </submittedName>
</protein>
<sequence length="112" mass="12603">MLRLHLLPYPSPSNGIRSLHFLRPNQAAASVAFGSRRDSDSNLQDQEESYILPEIEMKKLRDPISIAAPPLECATELQQLSIIYGWWIGPDGEDDGWGFVQAVVDLQIRSRV</sequence>
<accession>A0A0K9NPM9</accession>
<proteinExistence type="predicted"/>
<dbReference type="OrthoDB" id="1685715at2759"/>
<keyword evidence="2" id="KW-1185">Reference proteome</keyword>
<reference evidence="2" key="1">
    <citation type="journal article" date="2016" name="Nature">
        <title>The genome of the seagrass Zostera marina reveals angiosperm adaptation to the sea.</title>
        <authorList>
            <person name="Olsen J.L."/>
            <person name="Rouze P."/>
            <person name="Verhelst B."/>
            <person name="Lin Y.-C."/>
            <person name="Bayer T."/>
            <person name="Collen J."/>
            <person name="Dattolo E."/>
            <person name="De Paoli E."/>
            <person name="Dittami S."/>
            <person name="Maumus F."/>
            <person name="Michel G."/>
            <person name="Kersting A."/>
            <person name="Lauritano C."/>
            <person name="Lohaus R."/>
            <person name="Toepel M."/>
            <person name="Tonon T."/>
            <person name="Vanneste K."/>
            <person name="Amirebrahimi M."/>
            <person name="Brakel J."/>
            <person name="Bostroem C."/>
            <person name="Chovatia M."/>
            <person name="Grimwood J."/>
            <person name="Jenkins J.W."/>
            <person name="Jueterbock A."/>
            <person name="Mraz A."/>
            <person name="Stam W.T."/>
            <person name="Tice H."/>
            <person name="Bornberg-Bauer E."/>
            <person name="Green P.J."/>
            <person name="Pearson G.A."/>
            <person name="Procaccini G."/>
            <person name="Duarte C.M."/>
            <person name="Schmutz J."/>
            <person name="Reusch T.B.H."/>
            <person name="Van de Peer Y."/>
        </authorList>
    </citation>
    <scope>NUCLEOTIDE SEQUENCE [LARGE SCALE GENOMIC DNA]</scope>
    <source>
        <strain evidence="2">cv. Finnish</strain>
    </source>
</reference>
<gene>
    <name evidence="1" type="ORF">ZOSMA_74G00470</name>
</gene>
<evidence type="ECO:0000313" key="2">
    <source>
        <dbReference type="Proteomes" id="UP000036987"/>
    </source>
</evidence>
<dbReference type="Proteomes" id="UP000036987">
    <property type="component" value="Unassembled WGS sequence"/>
</dbReference>
<dbReference type="EMBL" id="LFYR01001898">
    <property type="protein sequence ID" value="KMZ58706.1"/>
    <property type="molecule type" value="Genomic_DNA"/>
</dbReference>
<name>A0A0K9NPM9_ZOSMR</name>
<evidence type="ECO:0000313" key="1">
    <source>
        <dbReference type="EMBL" id="KMZ58706.1"/>
    </source>
</evidence>
<organism evidence="1 2">
    <name type="scientific">Zostera marina</name>
    <name type="common">Eelgrass</name>
    <dbReference type="NCBI Taxonomy" id="29655"/>
    <lineage>
        <taxon>Eukaryota</taxon>
        <taxon>Viridiplantae</taxon>
        <taxon>Streptophyta</taxon>
        <taxon>Embryophyta</taxon>
        <taxon>Tracheophyta</taxon>
        <taxon>Spermatophyta</taxon>
        <taxon>Magnoliopsida</taxon>
        <taxon>Liliopsida</taxon>
        <taxon>Zosteraceae</taxon>
        <taxon>Zostera</taxon>
    </lineage>
</organism>
<dbReference type="AlphaFoldDB" id="A0A0K9NPM9"/>
<comment type="caution">
    <text evidence="1">The sequence shown here is derived from an EMBL/GenBank/DDBJ whole genome shotgun (WGS) entry which is preliminary data.</text>
</comment>